<dbReference type="STRING" id="578458.D8PN12"/>
<dbReference type="AlphaFoldDB" id="D8PN12"/>
<dbReference type="EMBL" id="GL377302">
    <property type="protein sequence ID" value="EFJ01497.1"/>
    <property type="molecule type" value="Genomic_DNA"/>
</dbReference>
<evidence type="ECO:0000256" key="1">
    <source>
        <dbReference type="SAM" id="MobiDB-lite"/>
    </source>
</evidence>
<dbReference type="HOGENOM" id="CLU_543102_0_0_1"/>
<dbReference type="GeneID" id="9585698"/>
<evidence type="ECO:0000259" key="2">
    <source>
        <dbReference type="Pfam" id="PF20149"/>
    </source>
</evidence>
<feature type="domain" description="DUF6532" evidence="2">
    <location>
        <begin position="268"/>
        <end position="464"/>
    </location>
</feature>
<dbReference type="Pfam" id="PF20149">
    <property type="entry name" value="DUF6532"/>
    <property type="match status" value="1"/>
</dbReference>
<gene>
    <name evidence="3" type="ORF">SCHCODRAFT_230336</name>
</gene>
<accession>D8PN12</accession>
<name>D8PN12_SCHCM</name>
<feature type="region of interest" description="Disordered" evidence="1">
    <location>
        <begin position="196"/>
        <end position="217"/>
    </location>
</feature>
<dbReference type="eggNOG" id="ENOG502R167">
    <property type="taxonomic scope" value="Eukaryota"/>
</dbReference>
<feature type="compositionally biased region" description="Acidic residues" evidence="1">
    <location>
        <begin position="134"/>
        <end position="146"/>
    </location>
</feature>
<dbReference type="InterPro" id="IPR045341">
    <property type="entry name" value="DUF6532"/>
</dbReference>
<keyword evidence="4" id="KW-1185">Reference proteome</keyword>
<feature type="compositionally biased region" description="Low complexity" evidence="1">
    <location>
        <begin position="42"/>
        <end position="62"/>
    </location>
</feature>
<evidence type="ECO:0000313" key="3">
    <source>
        <dbReference type="EMBL" id="EFJ01497.1"/>
    </source>
</evidence>
<dbReference type="InParanoid" id="D8PN12"/>
<feature type="compositionally biased region" description="Low complexity" evidence="1">
    <location>
        <begin position="15"/>
        <end position="29"/>
    </location>
</feature>
<dbReference type="KEGG" id="scm:SCHCO_02666268"/>
<dbReference type="Proteomes" id="UP000007431">
    <property type="component" value="Unassembled WGS sequence"/>
</dbReference>
<dbReference type="OrthoDB" id="3070528at2759"/>
<protein>
    <recommendedName>
        <fullName evidence="2">DUF6532 domain-containing protein</fullName>
    </recommendedName>
</protein>
<sequence length="530" mass="57168">MSSRKSTRAHQPSRAAAEAQEHAAAIAGADPKPNGRKRKAPALKAPAPRASRTASATAAMSSASAIGALPITAKQAELIIAHKNAASKRAPAAKSASRAASGASTVATAVAAARAAKSNQAAEVQARINSLMQQEEDREASDDGELSDMPPLKKTRNNTIPNELDDFGLEVDEALEVLQAHNAMFVDDEEVPDNDLQFDEDAQHDGDESAERSGCAYNEDDNGIELVEVAPTTPKKVKKPGKVTESFFTPRTRALATTGKSEDRAATANVNSFPGENAAFEALIRAIEKAAGPNEEMLRDALERAQADPVVFQALIQFVTYGGMGLRGETYAKTKDLLDAYYHIPGEKTEDEIVDAVKWLLQDMRYLYGDTDLEKRTCARKEPFQAPIVKAIVAQTIFGKGKANREGARLMIQDQLIPGNMFALIGAEVEFALKSWSTGTLNPIPFSEDAGRESYVRHLTSFNKLQVKAPRFVAFMQLKLLKMILYVITGSLRDTGKLHLLDGYLTADAGHLNGVDFDALEASVGEADEE</sequence>
<feature type="compositionally biased region" description="Basic and acidic residues" evidence="1">
    <location>
        <begin position="201"/>
        <end position="211"/>
    </location>
</feature>
<proteinExistence type="predicted"/>
<reference evidence="3 4" key="1">
    <citation type="journal article" date="2010" name="Nat. Biotechnol.">
        <title>Genome sequence of the model mushroom Schizophyllum commune.</title>
        <authorList>
            <person name="Ohm R.A."/>
            <person name="de Jong J.F."/>
            <person name="Lugones L.G."/>
            <person name="Aerts A."/>
            <person name="Kothe E."/>
            <person name="Stajich J.E."/>
            <person name="de Vries R.P."/>
            <person name="Record E."/>
            <person name="Levasseur A."/>
            <person name="Baker S.E."/>
            <person name="Bartholomew K.A."/>
            <person name="Coutinho P.M."/>
            <person name="Erdmann S."/>
            <person name="Fowler T.J."/>
            <person name="Gathman A.C."/>
            <person name="Lombard V."/>
            <person name="Henrissat B."/>
            <person name="Knabe N."/>
            <person name="Kuees U."/>
            <person name="Lilly W.W."/>
            <person name="Lindquist E."/>
            <person name="Lucas S."/>
            <person name="Magnuson J.K."/>
            <person name="Piumi F."/>
            <person name="Raudaskoski M."/>
            <person name="Salamov A."/>
            <person name="Schmutz J."/>
            <person name="Schwarze F.W.M.R."/>
            <person name="vanKuyk P.A."/>
            <person name="Horton J.S."/>
            <person name="Grigoriev I.V."/>
            <person name="Woesten H.A.B."/>
        </authorList>
    </citation>
    <scope>NUCLEOTIDE SEQUENCE [LARGE SCALE GENOMIC DNA]</scope>
    <source>
        <strain evidence="4">H4-8 / FGSC 9210</strain>
    </source>
</reference>
<feature type="region of interest" description="Disordered" evidence="1">
    <location>
        <begin position="1"/>
        <end position="62"/>
    </location>
</feature>
<dbReference type="VEuPathDB" id="FungiDB:SCHCODRAFT_02666268"/>
<organism evidence="4">
    <name type="scientific">Schizophyllum commune (strain H4-8 / FGSC 9210)</name>
    <name type="common">Split gill fungus</name>
    <dbReference type="NCBI Taxonomy" id="578458"/>
    <lineage>
        <taxon>Eukaryota</taxon>
        <taxon>Fungi</taxon>
        <taxon>Dikarya</taxon>
        <taxon>Basidiomycota</taxon>
        <taxon>Agaricomycotina</taxon>
        <taxon>Agaricomycetes</taxon>
        <taxon>Agaricomycetidae</taxon>
        <taxon>Agaricales</taxon>
        <taxon>Schizophyllaceae</taxon>
        <taxon>Schizophyllum</taxon>
    </lineage>
</organism>
<feature type="region of interest" description="Disordered" evidence="1">
    <location>
        <begin position="132"/>
        <end position="161"/>
    </location>
</feature>
<dbReference type="OMA" id="XLLDEEE"/>
<dbReference type="RefSeq" id="XP_003036399.1">
    <property type="nucleotide sequence ID" value="XM_003036353.1"/>
</dbReference>
<evidence type="ECO:0000313" key="4">
    <source>
        <dbReference type="Proteomes" id="UP000007431"/>
    </source>
</evidence>